<proteinExistence type="inferred from homology"/>
<feature type="domain" description="DNA-binding protein H-NS-like C-terminal" evidence="5">
    <location>
        <begin position="66"/>
        <end position="111"/>
    </location>
</feature>
<dbReference type="InterPro" id="IPR037150">
    <property type="entry name" value="H-NS_C_dom_sf"/>
</dbReference>
<accession>A0A679I7T8</accession>
<keyword evidence="3" id="KW-0963">Cytoplasm</keyword>
<evidence type="ECO:0000313" key="7">
    <source>
        <dbReference type="Proteomes" id="UP000463961"/>
    </source>
</evidence>
<protein>
    <submittedName>
        <fullName evidence="6">Trans-acting regulatory protein hvrA</fullName>
    </submittedName>
</protein>
<keyword evidence="4" id="KW-0238">DNA-binding</keyword>
<dbReference type="InterPro" id="IPR027444">
    <property type="entry name" value="H-NS_C_dom"/>
</dbReference>
<evidence type="ECO:0000259" key="5">
    <source>
        <dbReference type="SMART" id="SM00528"/>
    </source>
</evidence>
<dbReference type="GO" id="GO:0003681">
    <property type="term" value="F:bent DNA binding"/>
    <property type="evidence" value="ECO:0007669"/>
    <property type="project" value="TreeGrafter"/>
</dbReference>
<gene>
    <name evidence="6" type="primary">spbA</name>
    <name evidence="6" type="ORF">ICHIAU1_12060</name>
</gene>
<dbReference type="Proteomes" id="UP000463961">
    <property type="component" value="Chromosome"/>
</dbReference>
<comment type="subcellular location">
    <subcellularLocation>
        <location evidence="1">Cytoplasm</location>
        <location evidence="1">Nucleoid</location>
    </subcellularLocation>
</comment>
<dbReference type="GO" id="GO:0001217">
    <property type="term" value="F:DNA-binding transcription repressor activity"/>
    <property type="evidence" value="ECO:0007669"/>
    <property type="project" value="TreeGrafter"/>
</dbReference>
<dbReference type="AlphaFoldDB" id="A0A679I7T8"/>
<dbReference type="OrthoDB" id="5297879at2"/>
<organism evidence="6 7">
    <name type="scientific">Fluviibacter phosphoraccumulans</name>
    <dbReference type="NCBI Taxonomy" id="1751046"/>
    <lineage>
        <taxon>Bacteria</taxon>
        <taxon>Pseudomonadati</taxon>
        <taxon>Pseudomonadota</taxon>
        <taxon>Betaproteobacteria</taxon>
        <taxon>Rhodocyclales</taxon>
        <taxon>Fluviibacteraceae</taxon>
        <taxon>Fluviibacter</taxon>
    </lineage>
</organism>
<sequence>MDLSTLNVEQLKELLKKIPAEIKRRSEEVSNAAREAAIEKLKALAREHGYSLEELAGTKKTRKSASGTRKPVAPKYANPSNSAETWTGRGRKPLWVQNALNQGRSLESLLIR</sequence>
<dbReference type="Gene3D" id="4.10.430.10">
    <property type="entry name" value="Histone-like protein H-NS, C-terminal domain"/>
    <property type="match status" value="1"/>
</dbReference>
<name>A0A679I7T8_9RHOO</name>
<evidence type="ECO:0000256" key="1">
    <source>
        <dbReference type="ARBA" id="ARBA00004453"/>
    </source>
</evidence>
<evidence type="ECO:0000256" key="2">
    <source>
        <dbReference type="ARBA" id="ARBA00010610"/>
    </source>
</evidence>
<dbReference type="GO" id="GO:0000976">
    <property type="term" value="F:transcription cis-regulatory region binding"/>
    <property type="evidence" value="ECO:0007669"/>
    <property type="project" value="TreeGrafter"/>
</dbReference>
<evidence type="ECO:0000256" key="3">
    <source>
        <dbReference type="ARBA" id="ARBA00022490"/>
    </source>
</evidence>
<dbReference type="SUPFAM" id="SSF81273">
    <property type="entry name" value="H-NS histone-like proteins"/>
    <property type="match status" value="1"/>
</dbReference>
<dbReference type="GO" id="GO:0032993">
    <property type="term" value="C:protein-DNA complex"/>
    <property type="evidence" value="ECO:0007669"/>
    <property type="project" value="TreeGrafter"/>
</dbReference>
<reference evidence="7" key="1">
    <citation type="submission" date="2020-01" db="EMBL/GenBank/DDBJ databases">
        <title>Phosphoaccumulans saitamaens gen. nov., sp. nov., a polyphosphate accumulating bacterium isolated from surface river water.</title>
        <authorList>
            <person name="Watanabe K."/>
            <person name="Suda W."/>
        </authorList>
    </citation>
    <scope>NUCLEOTIDE SEQUENCE [LARGE SCALE GENOMIC DNA]</scope>
    <source>
        <strain evidence="7">ICHIAU1</strain>
    </source>
</reference>
<dbReference type="Pfam" id="PF00816">
    <property type="entry name" value="Histone_HNS"/>
    <property type="match status" value="1"/>
</dbReference>
<dbReference type="PANTHER" id="PTHR38097">
    <property type="match status" value="1"/>
</dbReference>
<evidence type="ECO:0000313" key="6">
    <source>
        <dbReference type="EMBL" id="BBU68923.1"/>
    </source>
</evidence>
<evidence type="ECO:0000256" key="4">
    <source>
        <dbReference type="ARBA" id="ARBA00023125"/>
    </source>
</evidence>
<keyword evidence="7" id="KW-1185">Reference proteome</keyword>
<dbReference type="GO" id="GO:0003680">
    <property type="term" value="F:minor groove of adenine-thymine-rich DNA binding"/>
    <property type="evidence" value="ECO:0007669"/>
    <property type="project" value="TreeGrafter"/>
</dbReference>
<dbReference type="RefSeq" id="WP_162050337.1">
    <property type="nucleotide sequence ID" value="NZ_AP019011.1"/>
</dbReference>
<dbReference type="GO" id="GO:0005829">
    <property type="term" value="C:cytosol"/>
    <property type="evidence" value="ECO:0007669"/>
    <property type="project" value="TreeGrafter"/>
</dbReference>
<dbReference type="GO" id="GO:0009295">
    <property type="term" value="C:nucleoid"/>
    <property type="evidence" value="ECO:0007669"/>
    <property type="project" value="UniProtKB-SubCell"/>
</dbReference>
<dbReference type="EMBL" id="AP022345">
    <property type="protein sequence ID" value="BBU68923.1"/>
    <property type="molecule type" value="Genomic_DNA"/>
</dbReference>
<dbReference type="PANTHER" id="PTHR38097:SF2">
    <property type="entry name" value="DNA-BINDING PROTEIN STPA"/>
    <property type="match status" value="1"/>
</dbReference>
<comment type="similarity">
    <text evidence="2">Belongs to the histone-like protein H-NS family.</text>
</comment>
<dbReference type="SMART" id="SM00528">
    <property type="entry name" value="HNS"/>
    <property type="match status" value="1"/>
</dbReference>